<accession>A0A1H2S6N1</accession>
<dbReference type="RefSeq" id="WP_175528261.1">
    <property type="nucleotide sequence ID" value="NZ_FNNE01000002.1"/>
</dbReference>
<dbReference type="AlphaFoldDB" id="A0A1H2S6N1"/>
<keyword evidence="5" id="KW-0560">Oxidoreductase</keyword>
<name>A0A1H2S6N1_9GAMM</name>
<dbReference type="InterPro" id="IPR000415">
    <property type="entry name" value="Nitroreductase-like"/>
</dbReference>
<evidence type="ECO:0000256" key="3">
    <source>
        <dbReference type="ARBA" id="ARBA00022630"/>
    </source>
</evidence>
<dbReference type="PANTHER" id="PTHR43673:SF2">
    <property type="entry name" value="NITROREDUCTASE"/>
    <property type="match status" value="1"/>
</dbReference>
<keyword evidence="8" id="KW-1185">Reference proteome</keyword>
<dbReference type="PANTHER" id="PTHR43673">
    <property type="entry name" value="NAD(P)H NITROREDUCTASE YDGI-RELATED"/>
    <property type="match status" value="1"/>
</dbReference>
<evidence type="ECO:0000256" key="4">
    <source>
        <dbReference type="ARBA" id="ARBA00022643"/>
    </source>
</evidence>
<evidence type="ECO:0000256" key="2">
    <source>
        <dbReference type="ARBA" id="ARBA00007118"/>
    </source>
</evidence>
<keyword evidence="3" id="KW-0285">Flavoprotein</keyword>
<dbReference type="Gene3D" id="3.40.109.10">
    <property type="entry name" value="NADH Oxidase"/>
    <property type="match status" value="1"/>
</dbReference>
<dbReference type="InterPro" id="IPR029479">
    <property type="entry name" value="Nitroreductase"/>
</dbReference>
<reference evidence="7 8" key="1">
    <citation type="submission" date="2016-10" db="EMBL/GenBank/DDBJ databases">
        <authorList>
            <person name="de Groot N.N."/>
        </authorList>
    </citation>
    <scope>NUCLEOTIDE SEQUENCE [LARGE SCALE GENOMIC DNA]</scope>
    <source>
        <strain evidence="7 8">CGMCC 1.7059</strain>
    </source>
</reference>
<comment type="similarity">
    <text evidence="2">Belongs to the nitroreductase family.</text>
</comment>
<sequence length="238" mass="26932">MNVVDALYHRRSIRQFEDREIPPDVLERVLDHALQSPSGGNTQPYRIAVATGQVRQEIRDELCAKYDRASQVKKMALPLKLWHGVTGNILPDGDYNPDVKYPQELRERKFDCGMGLYETLGIERKDYQARDRQMRRNFEFFDAPAVIFVYINKALGVYSALDAGIFLQSLMLAAQEEGLGTCPQGALAVWGSPVRKRFNVDPDYKLICGLSIGYPGGHAVNRYAPEKRSRDTVILKPA</sequence>
<keyword evidence="4" id="KW-0288">FMN</keyword>
<evidence type="ECO:0000259" key="6">
    <source>
        <dbReference type="Pfam" id="PF00881"/>
    </source>
</evidence>
<evidence type="ECO:0000256" key="5">
    <source>
        <dbReference type="ARBA" id="ARBA00023002"/>
    </source>
</evidence>
<gene>
    <name evidence="7" type="ORF">SAMN04487960_10237</name>
</gene>
<proteinExistence type="inferred from homology"/>
<evidence type="ECO:0000313" key="8">
    <source>
        <dbReference type="Proteomes" id="UP000199675"/>
    </source>
</evidence>
<comment type="cofactor">
    <cofactor evidence="1">
        <name>FMN</name>
        <dbReference type="ChEBI" id="CHEBI:58210"/>
    </cofactor>
</comment>
<dbReference type="Proteomes" id="UP000199675">
    <property type="component" value="Unassembled WGS sequence"/>
</dbReference>
<dbReference type="STRING" id="488533.SAMN04487960_10237"/>
<dbReference type="SUPFAM" id="SSF55469">
    <property type="entry name" value="FMN-dependent nitroreductase-like"/>
    <property type="match status" value="1"/>
</dbReference>
<evidence type="ECO:0000313" key="7">
    <source>
        <dbReference type="EMBL" id="SDW27160.1"/>
    </source>
</evidence>
<dbReference type="CDD" id="cd02136">
    <property type="entry name" value="PnbA_NfnB-like"/>
    <property type="match status" value="1"/>
</dbReference>
<organism evidence="7 8">
    <name type="scientific">Marinobacter mobilis</name>
    <dbReference type="NCBI Taxonomy" id="488533"/>
    <lineage>
        <taxon>Bacteria</taxon>
        <taxon>Pseudomonadati</taxon>
        <taxon>Pseudomonadota</taxon>
        <taxon>Gammaproteobacteria</taxon>
        <taxon>Pseudomonadales</taxon>
        <taxon>Marinobacteraceae</taxon>
        <taxon>Marinobacter</taxon>
    </lineage>
</organism>
<feature type="domain" description="Nitroreductase" evidence="6">
    <location>
        <begin position="9"/>
        <end position="214"/>
    </location>
</feature>
<dbReference type="GO" id="GO:0016491">
    <property type="term" value="F:oxidoreductase activity"/>
    <property type="evidence" value="ECO:0007669"/>
    <property type="project" value="UniProtKB-KW"/>
</dbReference>
<protein>
    <submittedName>
        <fullName evidence="7">Nitroreductase</fullName>
    </submittedName>
</protein>
<dbReference type="Pfam" id="PF00881">
    <property type="entry name" value="Nitroreductase"/>
    <property type="match status" value="1"/>
</dbReference>
<evidence type="ECO:0000256" key="1">
    <source>
        <dbReference type="ARBA" id="ARBA00001917"/>
    </source>
</evidence>
<dbReference type="EMBL" id="FNNE01000002">
    <property type="protein sequence ID" value="SDW27160.1"/>
    <property type="molecule type" value="Genomic_DNA"/>
</dbReference>